<proteinExistence type="predicted"/>
<dbReference type="RefSeq" id="WP_284922189.1">
    <property type="nucleotide sequence ID" value="NZ_CP126980.1"/>
</dbReference>
<dbReference type="EMBL" id="CP126980">
    <property type="protein sequence ID" value="WIN00660.1"/>
    <property type="molecule type" value="Genomic_DNA"/>
</dbReference>
<evidence type="ECO:0000256" key="1">
    <source>
        <dbReference type="SAM" id="MobiDB-lite"/>
    </source>
</evidence>
<sequence length="417" mass="46028">MTDEEIAERIRRARRREQTPGRIGRHEVLVDTVRLPGGVVTTVHRVLDGRVTVLRAGADSFREDVALALLDVPAVASGTVEPVAIDVPGLRLDRAVALGPAGDSGLDPELDTRTVTVVAVHHSEIRPGEAEADFHTAISSRGTGLVHHLDDWHRHPAPRADARLLDDWPGGMMRRSAKFHPWQAERMLTRVAPDGPAGVRVEIRSMGGHVLVLRREWDRGVGTLTFPDGTTTPVDLPRHELWARLSPIFLGEEREVPEAPEVPRKPEVLEGREEWRESERREDGADRDGGAQPAGLATVAPGTPELDVLEMRYQTRDHGWAALPRMEALDSCVARLDHHILRAPGNWAVFTSRSDAVIQVECTEAGRLWLETPDPATKQSRGRLVSVREATTLLEILAREDRSAVAELPGVETIAWD</sequence>
<name>A0ABY8WS23_9ACTN</name>
<feature type="compositionally biased region" description="Basic and acidic residues" evidence="1">
    <location>
        <begin position="256"/>
        <end position="289"/>
    </location>
</feature>
<gene>
    <name evidence="2" type="ORF">ACTOB_004379</name>
</gene>
<accession>A0ABY8WS23</accession>
<dbReference type="Proteomes" id="UP001240150">
    <property type="component" value="Chromosome"/>
</dbReference>
<keyword evidence="3" id="KW-1185">Reference proteome</keyword>
<reference evidence="2 3" key="1">
    <citation type="submission" date="2023-06" db="EMBL/GenBank/DDBJ databases">
        <authorList>
            <person name="Yushchuk O."/>
            <person name="Binda E."/>
            <person name="Ruckert-Reed C."/>
            <person name="Fedorenko V."/>
            <person name="Kalinowski J."/>
            <person name="Marinelli F."/>
        </authorList>
    </citation>
    <scope>NUCLEOTIDE SEQUENCE [LARGE SCALE GENOMIC DNA]</scope>
    <source>
        <strain evidence="2 3">NRRL 3884</strain>
    </source>
</reference>
<protein>
    <submittedName>
        <fullName evidence="2">Uncharacterized protein</fullName>
    </submittedName>
</protein>
<evidence type="ECO:0000313" key="2">
    <source>
        <dbReference type="EMBL" id="WIN00660.1"/>
    </source>
</evidence>
<organism evidence="2 3">
    <name type="scientific">Actinoplanes oblitus</name>
    <dbReference type="NCBI Taxonomy" id="3040509"/>
    <lineage>
        <taxon>Bacteria</taxon>
        <taxon>Bacillati</taxon>
        <taxon>Actinomycetota</taxon>
        <taxon>Actinomycetes</taxon>
        <taxon>Micromonosporales</taxon>
        <taxon>Micromonosporaceae</taxon>
        <taxon>Actinoplanes</taxon>
    </lineage>
</organism>
<feature type="region of interest" description="Disordered" evidence="1">
    <location>
        <begin position="256"/>
        <end position="301"/>
    </location>
</feature>
<evidence type="ECO:0000313" key="3">
    <source>
        <dbReference type="Proteomes" id="UP001240150"/>
    </source>
</evidence>